<dbReference type="AlphaFoldDB" id="A0A2T4DR12"/>
<dbReference type="InterPro" id="IPR003680">
    <property type="entry name" value="Flavodoxin_fold"/>
</dbReference>
<dbReference type="EMBL" id="PYVU01000059">
    <property type="protein sequence ID" value="PTB96261.1"/>
    <property type="molecule type" value="Genomic_DNA"/>
</dbReference>
<gene>
    <name evidence="3" type="ORF">C9994_08170</name>
</gene>
<accession>A0A2T4DR12</accession>
<protein>
    <submittedName>
        <fullName evidence="3">NAD(P)H oxidoreductase</fullName>
    </submittedName>
</protein>
<keyword evidence="1" id="KW-0560">Oxidoreductase</keyword>
<evidence type="ECO:0000256" key="1">
    <source>
        <dbReference type="ARBA" id="ARBA00023002"/>
    </source>
</evidence>
<organism evidence="3 4">
    <name type="scientific">Marivirga lumbricoides</name>
    <dbReference type="NCBI Taxonomy" id="1046115"/>
    <lineage>
        <taxon>Bacteria</taxon>
        <taxon>Pseudomonadati</taxon>
        <taxon>Bacteroidota</taxon>
        <taxon>Cytophagia</taxon>
        <taxon>Cytophagales</taxon>
        <taxon>Marivirgaceae</taxon>
        <taxon>Marivirga</taxon>
    </lineage>
</organism>
<dbReference type="Gene3D" id="3.40.50.360">
    <property type="match status" value="1"/>
</dbReference>
<comment type="caution">
    <text evidence="3">The sequence shown here is derived from an EMBL/GenBank/DDBJ whole genome shotgun (WGS) entry which is preliminary data.</text>
</comment>
<evidence type="ECO:0000313" key="4">
    <source>
        <dbReference type="Proteomes" id="UP000240608"/>
    </source>
</evidence>
<dbReference type="InterPro" id="IPR046980">
    <property type="entry name" value="KefG/KefF"/>
</dbReference>
<dbReference type="SUPFAM" id="SSF52218">
    <property type="entry name" value="Flavoproteins"/>
    <property type="match status" value="1"/>
</dbReference>
<dbReference type="InterPro" id="IPR029039">
    <property type="entry name" value="Flavoprotein-like_sf"/>
</dbReference>
<evidence type="ECO:0000259" key="2">
    <source>
        <dbReference type="Pfam" id="PF02525"/>
    </source>
</evidence>
<evidence type="ECO:0000313" key="3">
    <source>
        <dbReference type="EMBL" id="PTB96261.1"/>
    </source>
</evidence>
<dbReference type="GO" id="GO:0003955">
    <property type="term" value="F:NAD(P)H dehydrogenase (quinone) activity"/>
    <property type="evidence" value="ECO:0007669"/>
    <property type="project" value="TreeGrafter"/>
</dbReference>
<dbReference type="PANTHER" id="PTHR47307">
    <property type="entry name" value="GLUTATHIONE-REGULATED POTASSIUM-EFFLUX SYSTEM ANCILLARY PROTEIN KEFG"/>
    <property type="match status" value="1"/>
</dbReference>
<proteinExistence type="predicted"/>
<reference evidence="3 4" key="1">
    <citation type="submission" date="2018-03" db="EMBL/GenBank/DDBJ databases">
        <title>Cross-interface Injection: A General Nanoliter Liquid Handling Method Applied to Single Cells Genome Amplification Automated Nanoliter Liquid Handling Applied to Single Cell Multiple Displacement Amplification.</title>
        <authorList>
            <person name="Yun J."/>
            <person name="Xu P."/>
            <person name="Xu J."/>
            <person name="Dai X."/>
            <person name="Wang Y."/>
            <person name="Zheng X."/>
            <person name="Cao C."/>
            <person name="Yi Q."/>
            <person name="Zhu Y."/>
            <person name="Wang L."/>
            <person name="Dong Z."/>
            <person name="Huang Y."/>
            <person name="Huang L."/>
            <person name="Du W."/>
        </authorList>
    </citation>
    <scope>NUCLEOTIDE SEQUENCE [LARGE SCALE GENOMIC DNA]</scope>
    <source>
        <strain evidence="3 4">Z-D1-2</strain>
    </source>
</reference>
<dbReference type="Proteomes" id="UP000240608">
    <property type="component" value="Unassembled WGS sequence"/>
</dbReference>
<dbReference type="PANTHER" id="PTHR47307:SF1">
    <property type="entry name" value="GLUTATHIONE-REGULATED POTASSIUM-EFFLUX SYSTEM ANCILLARY PROTEIN KEFG"/>
    <property type="match status" value="1"/>
</dbReference>
<dbReference type="GO" id="GO:0009055">
    <property type="term" value="F:electron transfer activity"/>
    <property type="evidence" value="ECO:0007669"/>
    <property type="project" value="TreeGrafter"/>
</dbReference>
<dbReference type="GO" id="GO:0010181">
    <property type="term" value="F:FMN binding"/>
    <property type="evidence" value="ECO:0007669"/>
    <property type="project" value="TreeGrafter"/>
</dbReference>
<dbReference type="Pfam" id="PF02525">
    <property type="entry name" value="Flavodoxin_2"/>
    <property type="match status" value="1"/>
</dbReference>
<name>A0A2T4DR12_9BACT</name>
<feature type="domain" description="Flavodoxin-like fold" evidence="2">
    <location>
        <begin position="3"/>
        <end position="153"/>
    </location>
</feature>
<sequence length="207" mass="24571">MSKKVLILFFHPRFEDSQANKELVSAIKNVDNVTFRDLYEYYPDFHVDVKLEQQLLKEHDIIIWQHPFYWYSCPPLMKQWIDLVLEYGWAYGKDGDQLKGKYFLSAITSGGNFDVYRKGGRNNFTYKELLQPFEQTVNHCLGHYLPPFIVPSALRCSKQELQNYGVFYAELVAGIQNTETPLQEFLKYNYFNDLSSEKWKALFYKQQ</sequence>